<feature type="compositionally biased region" description="Polar residues" evidence="3">
    <location>
        <begin position="30"/>
        <end position="55"/>
    </location>
</feature>
<dbReference type="PROSITE" id="PS51017">
    <property type="entry name" value="CCT"/>
    <property type="match status" value="1"/>
</dbReference>
<dbReference type="EMBL" id="JAMWBK010000005">
    <property type="protein sequence ID" value="KAJ8904521.1"/>
    <property type="molecule type" value="Genomic_DNA"/>
</dbReference>
<proteinExistence type="predicted"/>
<feature type="domain" description="CCT" evidence="4">
    <location>
        <begin position="64"/>
        <end position="106"/>
    </location>
</feature>
<evidence type="ECO:0000256" key="2">
    <source>
        <dbReference type="ARBA" id="ARBA00023242"/>
    </source>
</evidence>
<gene>
    <name evidence="5" type="ORF">NDN08_001039</name>
</gene>
<dbReference type="PANTHER" id="PTHR31319:SF77">
    <property type="entry name" value="ZINC FINGER PROTEIN CONSTANS-LIKE 4"/>
    <property type="match status" value="1"/>
</dbReference>
<protein>
    <recommendedName>
        <fullName evidence="4">CCT domain-containing protein</fullName>
    </recommendedName>
</protein>
<name>A0AAV8UPT5_9RHOD</name>
<dbReference type="GO" id="GO:0005634">
    <property type="term" value="C:nucleus"/>
    <property type="evidence" value="ECO:0007669"/>
    <property type="project" value="UniProtKB-SubCell"/>
</dbReference>
<sequence>MSGVMESSEEEGQKRDDSFVVSILMNMSTISGDANSTSEISSDTRTESTTPSVEKSSLAHRRLRSDAIERYKQKRLRRQFGKRIRYESRKNIARSRPRVKGRFVKTDA</sequence>
<dbReference type="InterPro" id="IPR045281">
    <property type="entry name" value="CONSTANS-like"/>
</dbReference>
<evidence type="ECO:0000313" key="5">
    <source>
        <dbReference type="EMBL" id="KAJ8904521.1"/>
    </source>
</evidence>
<organism evidence="5 6">
    <name type="scientific">Rhodosorus marinus</name>
    <dbReference type="NCBI Taxonomy" id="101924"/>
    <lineage>
        <taxon>Eukaryota</taxon>
        <taxon>Rhodophyta</taxon>
        <taxon>Stylonematophyceae</taxon>
        <taxon>Stylonematales</taxon>
        <taxon>Stylonemataceae</taxon>
        <taxon>Rhodosorus</taxon>
    </lineage>
</organism>
<evidence type="ECO:0000313" key="6">
    <source>
        <dbReference type="Proteomes" id="UP001157974"/>
    </source>
</evidence>
<reference evidence="5 6" key="1">
    <citation type="journal article" date="2023" name="Nat. Commun.">
        <title>Origin of minicircular mitochondrial genomes in red algae.</title>
        <authorList>
            <person name="Lee Y."/>
            <person name="Cho C.H."/>
            <person name="Lee Y.M."/>
            <person name="Park S.I."/>
            <person name="Yang J.H."/>
            <person name="West J.A."/>
            <person name="Bhattacharya D."/>
            <person name="Yoon H.S."/>
        </authorList>
    </citation>
    <scope>NUCLEOTIDE SEQUENCE [LARGE SCALE GENOMIC DNA]</scope>
    <source>
        <strain evidence="5 6">CCMP1338</strain>
        <tissue evidence="5">Whole cell</tissue>
    </source>
</reference>
<comment type="caution">
    <text evidence="5">The sequence shown here is derived from an EMBL/GenBank/DDBJ whole genome shotgun (WGS) entry which is preliminary data.</text>
</comment>
<feature type="region of interest" description="Disordered" evidence="3">
    <location>
        <begin position="30"/>
        <end position="59"/>
    </location>
</feature>
<evidence type="ECO:0000256" key="1">
    <source>
        <dbReference type="ARBA" id="ARBA00004123"/>
    </source>
</evidence>
<evidence type="ECO:0000259" key="4">
    <source>
        <dbReference type="PROSITE" id="PS51017"/>
    </source>
</evidence>
<dbReference type="Pfam" id="PF06203">
    <property type="entry name" value="CCT"/>
    <property type="match status" value="1"/>
</dbReference>
<comment type="subcellular location">
    <subcellularLocation>
        <location evidence="1">Nucleus</location>
    </subcellularLocation>
</comment>
<dbReference type="PANTHER" id="PTHR31319">
    <property type="entry name" value="ZINC FINGER PROTEIN CONSTANS-LIKE 4"/>
    <property type="match status" value="1"/>
</dbReference>
<keyword evidence="2" id="KW-0539">Nucleus</keyword>
<dbReference type="Proteomes" id="UP001157974">
    <property type="component" value="Unassembled WGS sequence"/>
</dbReference>
<evidence type="ECO:0000256" key="3">
    <source>
        <dbReference type="SAM" id="MobiDB-lite"/>
    </source>
</evidence>
<keyword evidence="6" id="KW-1185">Reference proteome</keyword>
<dbReference type="InterPro" id="IPR010402">
    <property type="entry name" value="CCT_domain"/>
</dbReference>
<dbReference type="AlphaFoldDB" id="A0AAV8UPT5"/>
<accession>A0AAV8UPT5</accession>